<dbReference type="GO" id="GO:0043531">
    <property type="term" value="F:ADP binding"/>
    <property type="evidence" value="ECO:0007669"/>
    <property type="project" value="TreeGrafter"/>
</dbReference>
<keyword evidence="7 12" id="KW-0808">Transferase</keyword>
<evidence type="ECO:0000313" key="16">
    <source>
        <dbReference type="EMBL" id="MBR8537911.1"/>
    </source>
</evidence>
<evidence type="ECO:0000256" key="13">
    <source>
        <dbReference type="PIRSR" id="PIRSR000724-1"/>
    </source>
</evidence>
<dbReference type="RefSeq" id="WP_212192936.1">
    <property type="nucleotide sequence ID" value="NZ_JAGTAR010000043.1"/>
</dbReference>
<keyword evidence="8 12" id="KW-0547">Nucleotide-binding</keyword>
<dbReference type="Proteomes" id="UP000679220">
    <property type="component" value="Unassembled WGS sequence"/>
</dbReference>
<evidence type="ECO:0000256" key="2">
    <source>
        <dbReference type="ARBA" id="ARBA00004838"/>
    </source>
</evidence>
<evidence type="ECO:0000256" key="15">
    <source>
        <dbReference type="RuleBase" id="RU000532"/>
    </source>
</evidence>
<comment type="catalytic activity">
    <reaction evidence="1 12 15">
        <text>(2R)-3-phosphoglycerate + ATP = (2R)-3-phospho-glyceroyl phosphate + ADP</text>
        <dbReference type="Rhea" id="RHEA:14801"/>
        <dbReference type="ChEBI" id="CHEBI:30616"/>
        <dbReference type="ChEBI" id="CHEBI:57604"/>
        <dbReference type="ChEBI" id="CHEBI:58272"/>
        <dbReference type="ChEBI" id="CHEBI:456216"/>
        <dbReference type="EC" id="2.7.2.3"/>
    </reaction>
</comment>
<dbReference type="GO" id="GO:0004618">
    <property type="term" value="F:phosphoglycerate kinase activity"/>
    <property type="evidence" value="ECO:0007669"/>
    <property type="project" value="UniProtKB-UniRule"/>
</dbReference>
<feature type="binding site" evidence="12">
    <location>
        <position position="117"/>
    </location>
    <ligand>
        <name>substrate</name>
    </ligand>
</feature>
<dbReference type="SUPFAM" id="SSF53748">
    <property type="entry name" value="Phosphoglycerate kinase"/>
    <property type="match status" value="1"/>
</dbReference>
<dbReference type="GO" id="GO:0006094">
    <property type="term" value="P:gluconeogenesis"/>
    <property type="evidence" value="ECO:0007669"/>
    <property type="project" value="TreeGrafter"/>
</dbReference>
<dbReference type="GO" id="GO:0005829">
    <property type="term" value="C:cytosol"/>
    <property type="evidence" value="ECO:0007669"/>
    <property type="project" value="TreeGrafter"/>
</dbReference>
<evidence type="ECO:0000256" key="11">
    <source>
        <dbReference type="ARBA" id="ARBA00023152"/>
    </source>
</evidence>
<organism evidence="16 17">
    <name type="scientific">Carboxylicivirga sediminis</name>
    <dbReference type="NCBI Taxonomy" id="2006564"/>
    <lineage>
        <taxon>Bacteria</taxon>
        <taxon>Pseudomonadati</taxon>
        <taxon>Bacteroidota</taxon>
        <taxon>Bacteroidia</taxon>
        <taxon>Marinilabiliales</taxon>
        <taxon>Marinilabiliaceae</taxon>
        <taxon>Carboxylicivirga</taxon>
    </lineage>
</organism>
<evidence type="ECO:0000256" key="10">
    <source>
        <dbReference type="ARBA" id="ARBA00022840"/>
    </source>
</evidence>
<evidence type="ECO:0000256" key="12">
    <source>
        <dbReference type="HAMAP-Rule" id="MF_00145"/>
    </source>
</evidence>
<dbReference type="Pfam" id="PF00162">
    <property type="entry name" value="PGK"/>
    <property type="match status" value="1"/>
</dbReference>
<evidence type="ECO:0000256" key="7">
    <source>
        <dbReference type="ARBA" id="ARBA00022679"/>
    </source>
</evidence>
<evidence type="ECO:0000256" key="8">
    <source>
        <dbReference type="ARBA" id="ARBA00022741"/>
    </source>
</evidence>
<comment type="caution">
    <text evidence="16">The sequence shown here is derived from an EMBL/GenBank/DDBJ whole genome shotgun (WGS) entry which is preliminary data.</text>
</comment>
<keyword evidence="17" id="KW-1185">Reference proteome</keyword>
<dbReference type="PANTHER" id="PTHR11406:SF23">
    <property type="entry name" value="PHOSPHOGLYCERATE KINASE 1, CHLOROPLASTIC-RELATED"/>
    <property type="match status" value="1"/>
</dbReference>
<comment type="subunit">
    <text evidence="4 12">Monomer.</text>
</comment>
<dbReference type="EC" id="2.7.2.3" evidence="5 12"/>
<feature type="binding site" evidence="12 13">
    <location>
        <begin position="19"/>
        <end position="21"/>
    </location>
    <ligand>
        <name>substrate</name>
    </ligand>
</feature>
<evidence type="ECO:0000256" key="5">
    <source>
        <dbReference type="ARBA" id="ARBA00013061"/>
    </source>
</evidence>
<comment type="subcellular location">
    <subcellularLocation>
        <location evidence="12">Cytoplasm</location>
    </subcellularLocation>
</comment>
<evidence type="ECO:0000256" key="4">
    <source>
        <dbReference type="ARBA" id="ARBA00011245"/>
    </source>
</evidence>
<dbReference type="EMBL" id="JAGTAR010000043">
    <property type="protein sequence ID" value="MBR8537911.1"/>
    <property type="molecule type" value="Genomic_DNA"/>
</dbReference>
<dbReference type="HAMAP" id="MF_00145">
    <property type="entry name" value="Phosphoglyc_kinase"/>
    <property type="match status" value="1"/>
</dbReference>
<dbReference type="GO" id="GO:0005524">
    <property type="term" value="F:ATP binding"/>
    <property type="evidence" value="ECO:0007669"/>
    <property type="project" value="UniProtKB-KW"/>
</dbReference>
<dbReference type="PRINTS" id="PR00477">
    <property type="entry name" value="PHGLYCKINASE"/>
</dbReference>
<dbReference type="Gene3D" id="3.40.50.1260">
    <property type="entry name" value="Phosphoglycerate kinase, N-terminal domain"/>
    <property type="match status" value="2"/>
</dbReference>
<dbReference type="FunFam" id="3.40.50.1260:FF:000006">
    <property type="entry name" value="Phosphoglycerate kinase"/>
    <property type="match status" value="1"/>
</dbReference>
<name>A0A941F6R4_9BACT</name>
<dbReference type="PIRSF" id="PIRSF000724">
    <property type="entry name" value="Pgk"/>
    <property type="match status" value="1"/>
</dbReference>
<dbReference type="InterPro" id="IPR015824">
    <property type="entry name" value="Phosphoglycerate_kinase_N"/>
</dbReference>
<evidence type="ECO:0000256" key="9">
    <source>
        <dbReference type="ARBA" id="ARBA00022777"/>
    </source>
</evidence>
<feature type="binding site" evidence="12 14">
    <location>
        <position position="322"/>
    </location>
    <ligand>
        <name>ATP</name>
        <dbReference type="ChEBI" id="CHEBI:30616"/>
    </ligand>
</feature>
<comment type="pathway">
    <text evidence="2 12">Carbohydrate degradation; glycolysis; pyruvate from D-glyceraldehyde 3-phosphate: step 2/5.</text>
</comment>
<gene>
    <name evidence="12" type="primary">pgk</name>
    <name evidence="16" type="ORF">KDU71_20230</name>
</gene>
<evidence type="ECO:0000256" key="1">
    <source>
        <dbReference type="ARBA" id="ARBA00000642"/>
    </source>
</evidence>
<evidence type="ECO:0000256" key="6">
    <source>
        <dbReference type="ARBA" id="ARBA00016471"/>
    </source>
</evidence>
<keyword evidence="9 12" id="KW-0418">Kinase</keyword>
<dbReference type="FunFam" id="3.40.50.1260:FF:000003">
    <property type="entry name" value="Phosphoglycerate kinase"/>
    <property type="match status" value="1"/>
</dbReference>
<feature type="binding site" evidence="12 14">
    <location>
        <position position="201"/>
    </location>
    <ligand>
        <name>ATP</name>
        <dbReference type="ChEBI" id="CHEBI:30616"/>
    </ligand>
</feature>
<dbReference type="GO" id="GO:0006096">
    <property type="term" value="P:glycolytic process"/>
    <property type="evidence" value="ECO:0007669"/>
    <property type="project" value="UniProtKB-UniRule"/>
</dbReference>
<dbReference type="PANTHER" id="PTHR11406">
    <property type="entry name" value="PHOSPHOGLYCERATE KINASE"/>
    <property type="match status" value="1"/>
</dbReference>
<accession>A0A941F6R4</accession>
<feature type="binding site" evidence="13">
    <location>
        <position position="35"/>
    </location>
    <ligand>
        <name>(2R)-3-phosphoglycerate</name>
        <dbReference type="ChEBI" id="CHEBI:58272"/>
    </ligand>
</feature>
<evidence type="ECO:0000313" key="17">
    <source>
        <dbReference type="Proteomes" id="UP000679220"/>
    </source>
</evidence>
<evidence type="ECO:0000256" key="14">
    <source>
        <dbReference type="PIRSR" id="PIRSR000724-2"/>
    </source>
</evidence>
<feature type="binding site" evidence="13">
    <location>
        <position position="117"/>
    </location>
    <ligand>
        <name>(2R)-3-phosphoglycerate</name>
        <dbReference type="ChEBI" id="CHEBI:58272"/>
    </ligand>
</feature>
<dbReference type="InterPro" id="IPR001576">
    <property type="entry name" value="Phosphoglycerate_kinase"/>
</dbReference>
<feature type="binding site" evidence="12">
    <location>
        <position position="35"/>
    </location>
    <ligand>
        <name>substrate</name>
    </ligand>
</feature>
<keyword evidence="11 12" id="KW-0324">Glycolysis</keyword>
<proteinExistence type="inferred from homology"/>
<dbReference type="CDD" id="cd00318">
    <property type="entry name" value="Phosphoglycerate_kinase"/>
    <property type="match status" value="1"/>
</dbReference>
<reference evidence="16" key="1">
    <citation type="journal article" date="2018" name="Int. J. Syst. Evol. Microbiol.">
        <title>Carboxylicivirga sediminis sp. nov., isolated from coastal sediment.</title>
        <authorList>
            <person name="Wang F.Q."/>
            <person name="Ren L.H."/>
            <person name="Zou R.J."/>
            <person name="Sun Y.Z."/>
            <person name="Liu X.J."/>
            <person name="Jiang F."/>
            <person name="Liu L.J."/>
        </authorList>
    </citation>
    <scope>NUCLEOTIDE SEQUENCE</scope>
    <source>
        <strain evidence="16">JR1</strain>
    </source>
</reference>
<dbReference type="InterPro" id="IPR036043">
    <property type="entry name" value="Phosphoglycerate_kinase_sf"/>
</dbReference>
<evidence type="ECO:0000256" key="3">
    <source>
        <dbReference type="ARBA" id="ARBA00008982"/>
    </source>
</evidence>
<comment type="caution">
    <text evidence="12">Lacks conserved residue(s) required for the propagation of feature annotation.</text>
</comment>
<keyword evidence="12" id="KW-0963">Cytoplasm</keyword>
<feature type="binding site" evidence="12 13">
    <location>
        <begin position="58"/>
        <end position="61"/>
    </location>
    <ligand>
        <name>substrate</name>
    </ligand>
</feature>
<comment type="similarity">
    <text evidence="3 12 15">Belongs to the phosphoglycerate kinase family.</text>
</comment>
<reference evidence="16" key="2">
    <citation type="submission" date="2021-04" db="EMBL/GenBank/DDBJ databases">
        <authorList>
            <person name="Zhang T."/>
            <person name="Zhang Y."/>
            <person name="Lu D."/>
            <person name="Zuo D."/>
            <person name="Du Z."/>
        </authorList>
    </citation>
    <scope>NUCLEOTIDE SEQUENCE</scope>
    <source>
        <strain evidence="16">JR1</strain>
    </source>
</reference>
<sequence>MAAIDSFNFAGKKAIIRVDFNVPLNDKFEITDDTRIRAAVPTIKKVLADGGAVILMSHLGRPKGEAKPEFSLKHIVAHLSATLGVDVKFAPDCIGDEVKAMAADLKGGEVLLLENLRFHNEETKGDEGFAKQLAELADVYVNDAFGTAHRAHASTTIIAQFMDEKMAGYLLDKEIKFLGDTVENAEKPFVAIVGGAKVSGKLEVLKSLITKVDTILIGGGMAYTFLKAQGHNVGNSLVEEDLVETAKQILVDAEKNGVNFMLPVDNLAADKFADDADIMEVGNDIPEGRMALDVGPKTTAAYAAEIAGAKTVVWNGPMGCFEMPNFSKGTFGVCQAVADSSAVSIIGGGDSVAAVNQSGLADKMSHISTGGGASLEFLEGKELPGVKAIRG</sequence>
<feature type="binding site" evidence="13">
    <location>
        <position position="150"/>
    </location>
    <ligand>
        <name>(2R)-3-phosphoglycerate</name>
        <dbReference type="ChEBI" id="CHEBI:58272"/>
    </ligand>
</feature>
<feature type="binding site" evidence="12 14">
    <location>
        <begin position="348"/>
        <end position="351"/>
    </location>
    <ligand>
        <name>ATP</name>
        <dbReference type="ChEBI" id="CHEBI:30616"/>
    </ligand>
</feature>
<dbReference type="AlphaFoldDB" id="A0A941F6R4"/>
<feature type="binding site" evidence="12">
    <location>
        <position position="150"/>
    </location>
    <ligand>
        <name>substrate</name>
    </ligand>
</feature>
<protein>
    <recommendedName>
        <fullName evidence="6 12">Phosphoglycerate kinase</fullName>
        <ecNumber evidence="5 12">2.7.2.3</ecNumber>
    </recommendedName>
</protein>
<keyword evidence="10 12" id="KW-0067">ATP-binding</keyword>